<evidence type="ECO:0000313" key="6">
    <source>
        <dbReference type="Proteomes" id="UP000183365"/>
    </source>
</evidence>
<evidence type="ECO:0000256" key="1">
    <source>
        <dbReference type="ARBA" id="ARBA00022884"/>
    </source>
</evidence>
<organism evidence="5 6">
    <name type="scientific">Hanseniaspora guilliermondii</name>
    <dbReference type="NCBI Taxonomy" id="56406"/>
    <lineage>
        <taxon>Eukaryota</taxon>
        <taxon>Fungi</taxon>
        <taxon>Dikarya</taxon>
        <taxon>Ascomycota</taxon>
        <taxon>Saccharomycotina</taxon>
        <taxon>Saccharomycetes</taxon>
        <taxon>Saccharomycodales</taxon>
        <taxon>Saccharomycodaceae</taxon>
        <taxon>Hanseniaspora</taxon>
    </lineage>
</organism>
<evidence type="ECO:0000259" key="4">
    <source>
        <dbReference type="PROSITE" id="PS50961"/>
    </source>
</evidence>
<dbReference type="InterPro" id="IPR006630">
    <property type="entry name" value="La_HTH"/>
</dbReference>
<reference evidence="6" key="1">
    <citation type="submission" date="2016-11" db="EMBL/GenBank/DDBJ databases">
        <authorList>
            <person name="Guldener U."/>
        </authorList>
    </citation>
    <scope>NUCLEOTIDE SEQUENCE [LARGE SCALE GENOMIC DNA]</scope>
</reference>
<feature type="compositionally biased region" description="Basic and acidic residues" evidence="3">
    <location>
        <begin position="208"/>
        <end position="230"/>
    </location>
</feature>
<dbReference type="SMART" id="SM00715">
    <property type="entry name" value="LA"/>
    <property type="match status" value="1"/>
</dbReference>
<dbReference type="PROSITE" id="PS50961">
    <property type="entry name" value="HTH_LA"/>
    <property type="match status" value="1"/>
</dbReference>
<evidence type="ECO:0000313" key="5">
    <source>
        <dbReference type="EMBL" id="SGZ41591.1"/>
    </source>
</evidence>
<feature type="compositionally biased region" description="Basic and acidic residues" evidence="3">
    <location>
        <begin position="19"/>
        <end position="31"/>
    </location>
</feature>
<feature type="compositionally biased region" description="Low complexity" evidence="3">
    <location>
        <begin position="114"/>
        <end position="125"/>
    </location>
</feature>
<accession>A0A1L0D337</accession>
<dbReference type="SUPFAM" id="SSF46785">
    <property type="entry name" value="Winged helix' DNA-binding domain"/>
    <property type="match status" value="1"/>
</dbReference>
<dbReference type="Pfam" id="PF05383">
    <property type="entry name" value="La"/>
    <property type="match status" value="1"/>
</dbReference>
<keyword evidence="6" id="KW-1185">Reference proteome</keyword>
<evidence type="ECO:0000256" key="3">
    <source>
        <dbReference type="SAM" id="MobiDB-lite"/>
    </source>
</evidence>
<evidence type="ECO:0000256" key="2">
    <source>
        <dbReference type="PROSITE-ProRule" id="PRU00332"/>
    </source>
</evidence>
<feature type="compositionally biased region" description="Polar residues" evidence="3">
    <location>
        <begin position="189"/>
        <end position="207"/>
    </location>
</feature>
<dbReference type="VEuPathDB" id="FungiDB:HGUI_03792"/>
<dbReference type="InterPro" id="IPR036388">
    <property type="entry name" value="WH-like_DNA-bd_sf"/>
</dbReference>
<dbReference type="EMBL" id="FQNF01000119">
    <property type="protein sequence ID" value="SGZ41591.1"/>
    <property type="molecule type" value="Genomic_DNA"/>
</dbReference>
<feature type="compositionally biased region" description="Basic and acidic residues" evidence="3">
    <location>
        <begin position="421"/>
        <end position="443"/>
    </location>
</feature>
<dbReference type="AlphaFoldDB" id="A0A1L0D337"/>
<feature type="domain" description="HTH La-type RNA-binding" evidence="4">
    <location>
        <begin position="272"/>
        <end position="366"/>
    </location>
</feature>
<feature type="compositionally biased region" description="Basic and acidic residues" evidence="3">
    <location>
        <begin position="177"/>
        <end position="186"/>
    </location>
</feature>
<gene>
    <name evidence="5" type="ORF">HGUI_03792</name>
</gene>
<feature type="compositionally biased region" description="Basic and acidic residues" evidence="3">
    <location>
        <begin position="70"/>
        <end position="84"/>
    </location>
</feature>
<proteinExistence type="predicted"/>
<feature type="compositionally biased region" description="Polar residues" evidence="3">
    <location>
        <begin position="104"/>
        <end position="113"/>
    </location>
</feature>
<feature type="region of interest" description="Disordered" evidence="3">
    <location>
        <begin position="45"/>
        <end position="249"/>
    </location>
</feature>
<feature type="compositionally biased region" description="Basic residues" evidence="3">
    <location>
        <begin position="167"/>
        <end position="176"/>
    </location>
</feature>
<feature type="region of interest" description="Disordered" evidence="3">
    <location>
        <begin position="1"/>
        <end position="31"/>
    </location>
</feature>
<dbReference type="Gene3D" id="1.10.10.10">
    <property type="entry name" value="Winged helix-like DNA-binding domain superfamily/Winged helix DNA-binding domain"/>
    <property type="match status" value="1"/>
</dbReference>
<dbReference type="OrthoDB" id="340227at2759"/>
<feature type="compositionally biased region" description="Basic and acidic residues" evidence="3">
    <location>
        <begin position="131"/>
        <end position="166"/>
    </location>
</feature>
<keyword evidence="1 2" id="KW-0694">RNA-binding</keyword>
<dbReference type="GO" id="GO:0003723">
    <property type="term" value="F:RNA binding"/>
    <property type="evidence" value="ECO:0007669"/>
    <property type="project" value="UniProtKB-UniRule"/>
</dbReference>
<name>A0A1L0D337_9ASCO</name>
<feature type="region of interest" description="Disordered" evidence="3">
    <location>
        <begin position="418"/>
        <end position="452"/>
    </location>
</feature>
<dbReference type="Proteomes" id="UP000183365">
    <property type="component" value="Unassembled WGS sequence"/>
</dbReference>
<protein>
    <recommendedName>
        <fullName evidence="4">HTH La-type RNA-binding domain-containing protein</fullName>
    </recommendedName>
</protein>
<sequence>MSTVEEKQITSSVENTTEENTKPTESKIKSPWEEVVIVPGSARIHNGRKLPTLTETLKNPKKVTASSIKPKIEVDSSLKPENKEQWNPVDLSHLLVTDAPQKPSRGSNKRNTANSSSKRISNKNNHQSRSKSHDKVSNKKSESVKLEKTHPRSNKSKFDTEKDYKKKPVNKSHSSKGKSEGKRFKVIDSASSTEYSEPNSEGSSLDNSEGKSKDEKSFVKSDKPYHKRNYDNNNFKPYGYQKRNGSRTYKDKHNKYHRSFYQSVPNVPVLPKSYDYETYYKCAKQLAYYLSVENLNKDSFLVENLMDKAGYVQLSSLINFKLLKIASKEGNFEIIMTTLYMILANHLGLAHEDKIEIGLLPNTSEYIGTDEFGVQFAYDFYVLRNRSWSIPEETREKITKAFKPVVVFHANDFYSYSIPKPEQKEQKEEDEKIETNDEVKQEEQPTEIQESS</sequence>
<dbReference type="InterPro" id="IPR036390">
    <property type="entry name" value="WH_DNA-bd_sf"/>
</dbReference>